<dbReference type="AlphaFoldDB" id="A0A2R5GUC9"/>
<dbReference type="Proteomes" id="UP000241890">
    <property type="component" value="Unassembled WGS sequence"/>
</dbReference>
<accession>A0A2R5GUC9</accession>
<sequence>MSVDIGHDPSGRSTLAQRFERELQDHGRPLQRHGALLQRLRAADKDLEQRLQQKHQRSQGLAQHEAQGQPVSATSTRAAQGTGRTGDSETSEVGFRSPRRHVQLSISSMLRAVADDLDNDSDLAVALQENIDDEHEHYNDYYNNDVDNHDDDDVDSLVTSIRSLTARHRVEEVSSHASSSVGPRSHHEDDDNGEEIEEDDFVTAQEFSVASSRTSARHAQKAKQVKKALAERLAILEQEEALVRTHLQRLGSTRLKKGPQKQPLGAPSKDGAVNRADGDKNKGAPRLKRALRIQGPRDGPAADANELLAPILEEHFELANMLRNGTSMRAVLVRGSRPGDPHVCTEVFLCLNAKLDKLFWTLQEHKDDFSMASNDGDMSSVPIRGQGRVRAQQQRHSGQNAKHTFSLPLSDISAIFCAGLAEEEAMIAPPQTVFRLHVARKGVMPMQFAARSPASRQAWVAGLGLFSQLFTP</sequence>
<proteinExistence type="predicted"/>
<feature type="compositionally biased region" description="Polar residues" evidence="1">
    <location>
        <begin position="69"/>
        <end position="79"/>
    </location>
</feature>
<name>A0A2R5GUC9_9STRA</name>
<gene>
    <name evidence="2" type="ORF">FCC1311_106742</name>
</gene>
<feature type="compositionally biased region" description="Basic and acidic residues" evidence="1">
    <location>
        <begin position="1"/>
        <end position="10"/>
    </location>
</feature>
<evidence type="ECO:0000313" key="3">
    <source>
        <dbReference type="Proteomes" id="UP000241890"/>
    </source>
</evidence>
<evidence type="ECO:0008006" key="4">
    <source>
        <dbReference type="Google" id="ProtNLM"/>
    </source>
</evidence>
<protein>
    <recommendedName>
        <fullName evidence="4">PH domain-containing protein</fullName>
    </recommendedName>
</protein>
<comment type="caution">
    <text evidence="2">The sequence shown here is derived from an EMBL/GenBank/DDBJ whole genome shotgun (WGS) entry which is preliminary data.</text>
</comment>
<evidence type="ECO:0000313" key="2">
    <source>
        <dbReference type="EMBL" id="GBG34450.1"/>
    </source>
</evidence>
<organism evidence="2 3">
    <name type="scientific">Hondaea fermentalgiana</name>
    <dbReference type="NCBI Taxonomy" id="2315210"/>
    <lineage>
        <taxon>Eukaryota</taxon>
        <taxon>Sar</taxon>
        <taxon>Stramenopiles</taxon>
        <taxon>Bigyra</taxon>
        <taxon>Labyrinthulomycetes</taxon>
        <taxon>Thraustochytrida</taxon>
        <taxon>Thraustochytriidae</taxon>
        <taxon>Hondaea</taxon>
    </lineage>
</organism>
<keyword evidence="3" id="KW-1185">Reference proteome</keyword>
<evidence type="ECO:0000256" key="1">
    <source>
        <dbReference type="SAM" id="MobiDB-lite"/>
    </source>
</evidence>
<feature type="region of interest" description="Disordered" evidence="1">
    <location>
        <begin position="1"/>
        <end position="33"/>
    </location>
</feature>
<feature type="region of interest" description="Disordered" evidence="1">
    <location>
        <begin position="251"/>
        <end position="286"/>
    </location>
</feature>
<dbReference type="EMBL" id="BEYU01000195">
    <property type="protein sequence ID" value="GBG34450.1"/>
    <property type="molecule type" value="Genomic_DNA"/>
</dbReference>
<feature type="compositionally biased region" description="Basic and acidic residues" evidence="1">
    <location>
        <begin position="18"/>
        <end position="28"/>
    </location>
</feature>
<dbReference type="InParanoid" id="A0A2R5GUC9"/>
<feature type="region of interest" description="Disordered" evidence="1">
    <location>
        <begin position="169"/>
        <end position="194"/>
    </location>
</feature>
<feature type="region of interest" description="Disordered" evidence="1">
    <location>
        <begin position="46"/>
        <end position="99"/>
    </location>
</feature>
<reference evidence="2 3" key="1">
    <citation type="submission" date="2017-12" db="EMBL/GenBank/DDBJ databases">
        <title>Sequencing, de novo assembly and annotation of complete genome of a new Thraustochytrid species, strain FCC1311.</title>
        <authorList>
            <person name="Sedici K."/>
            <person name="Godart F."/>
            <person name="Aiese Cigliano R."/>
            <person name="Sanseverino W."/>
            <person name="Barakat M."/>
            <person name="Ortet P."/>
            <person name="Marechal E."/>
            <person name="Cagnac O."/>
            <person name="Amato A."/>
        </authorList>
    </citation>
    <scope>NUCLEOTIDE SEQUENCE [LARGE SCALE GENOMIC DNA]</scope>
</reference>